<name>A0A4Z2GLQ5_9TELE</name>
<reference evidence="2 3" key="1">
    <citation type="submission" date="2019-03" db="EMBL/GenBank/DDBJ databases">
        <title>First draft genome of Liparis tanakae, snailfish: a comprehensive survey of snailfish specific genes.</title>
        <authorList>
            <person name="Kim W."/>
            <person name="Song I."/>
            <person name="Jeong J.-H."/>
            <person name="Kim D."/>
            <person name="Kim S."/>
            <person name="Ryu S."/>
            <person name="Song J.Y."/>
            <person name="Lee S.K."/>
        </authorList>
    </citation>
    <scope>NUCLEOTIDE SEQUENCE [LARGE SCALE GENOMIC DNA]</scope>
    <source>
        <tissue evidence="2">Muscle</tissue>
    </source>
</reference>
<dbReference type="Proteomes" id="UP000314294">
    <property type="component" value="Unassembled WGS sequence"/>
</dbReference>
<comment type="caution">
    <text evidence="2">The sequence shown here is derived from an EMBL/GenBank/DDBJ whole genome shotgun (WGS) entry which is preliminary data.</text>
</comment>
<feature type="compositionally biased region" description="Basic and acidic residues" evidence="1">
    <location>
        <begin position="41"/>
        <end position="52"/>
    </location>
</feature>
<evidence type="ECO:0000313" key="3">
    <source>
        <dbReference type="Proteomes" id="UP000314294"/>
    </source>
</evidence>
<proteinExistence type="predicted"/>
<dbReference type="AlphaFoldDB" id="A0A4Z2GLQ5"/>
<evidence type="ECO:0000313" key="2">
    <source>
        <dbReference type="EMBL" id="TNN54477.1"/>
    </source>
</evidence>
<protein>
    <submittedName>
        <fullName evidence="2">Uncharacterized protein</fullName>
    </submittedName>
</protein>
<dbReference type="EMBL" id="SRLO01000483">
    <property type="protein sequence ID" value="TNN54477.1"/>
    <property type="molecule type" value="Genomic_DNA"/>
</dbReference>
<keyword evidence="3" id="KW-1185">Reference proteome</keyword>
<evidence type="ECO:0000256" key="1">
    <source>
        <dbReference type="SAM" id="MobiDB-lite"/>
    </source>
</evidence>
<gene>
    <name evidence="2" type="ORF">EYF80_035315</name>
</gene>
<sequence>MSRDHNAQRKLAASALQRPAPPLDFACSVKNGKRKPAQAGGKKEANESSSHNELHMLLPGGWVLQRSEGSRLVALSPRGEETIISTM</sequence>
<organism evidence="2 3">
    <name type="scientific">Liparis tanakae</name>
    <name type="common">Tanaka's snailfish</name>
    <dbReference type="NCBI Taxonomy" id="230148"/>
    <lineage>
        <taxon>Eukaryota</taxon>
        <taxon>Metazoa</taxon>
        <taxon>Chordata</taxon>
        <taxon>Craniata</taxon>
        <taxon>Vertebrata</taxon>
        <taxon>Euteleostomi</taxon>
        <taxon>Actinopterygii</taxon>
        <taxon>Neopterygii</taxon>
        <taxon>Teleostei</taxon>
        <taxon>Neoteleostei</taxon>
        <taxon>Acanthomorphata</taxon>
        <taxon>Eupercaria</taxon>
        <taxon>Perciformes</taxon>
        <taxon>Cottioidei</taxon>
        <taxon>Cottales</taxon>
        <taxon>Liparidae</taxon>
        <taxon>Liparis</taxon>
    </lineage>
</organism>
<accession>A0A4Z2GLQ5</accession>
<feature type="region of interest" description="Disordered" evidence="1">
    <location>
        <begin position="1"/>
        <end position="52"/>
    </location>
</feature>